<evidence type="ECO:0000313" key="2">
    <source>
        <dbReference type="EMBL" id="MDB6373977.1"/>
    </source>
</evidence>
<evidence type="ECO:0000256" key="1">
    <source>
        <dbReference type="SAM" id="MobiDB-lite"/>
    </source>
</evidence>
<dbReference type="Proteomes" id="UP001212996">
    <property type="component" value="Unassembled WGS sequence"/>
</dbReference>
<dbReference type="Pfam" id="PF03837">
    <property type="entry name" value="RecT"/>
    <property type="match status" value="1"/>
</dbReference>
<feature type="compositionally biased region" description="Polar residues" evidence="1">
    <location>
        <begin position="321"/>
        <end position="356"/>
    </location>
</feature>
<proteinExistence type="predicted"/>
<name>A0AAW6BQT4_9GAMM</name>
<dbReference type="RefSeq" id="WP_271867341.1">
    <property type="nucleotide sequence ID" value="NZ_JAQMFO010000033.1"/>
</dbReference>
<dbReference type="GO" id="GO:0003677">
    <property type="term" value="F:DNA binding"/>
    <property type="evidence" value="ECO:0007669"/>
    <property type="project" value="InterPro"/>
</dbReference>
<protein>
    <submittedName>
        <fullName evidence="2">Recombinase RecT</fullName>
    </submittedName>
</protein>
<evidence type="ECO:0000313" key="3">
    <source>
        <dbReference type="Proteomes" id="UP001212996"/>
    </source>
</evidence>
<reference evidence="2" key="1">
    <citation type="submission" date="2023-01" db="EMBL/GenBank/DDBJ databases">
        <title>Genome sequencing of Photorhabdus bodei 09-20.</title>
        <authorList>
            <person name="Kalindamar S."/>
            <person name="Kumru S."/>
        </authorList>
    </citation>
    <scope>NUCLEOTIDE SEQUENCE</scope>
    <source>
        <strain evidence="2">09-20</strain>
    </source>
</reference>
<dbReference type="GO" id="GO:0006259">
    <property type="term" value="P:DNA metabolic process"/>
    <property type="evidence" value="ECO:0007669"/>
    <property type="project" value="InterPro"/>
</dbReference>
<sequence length="511" mass="57051">MSYSNSSRHAYANKQQKKQSTDITVKVDAVTRHLLFLEKKFNAAAVHAPHISFQRECIFAKHIINNNNVLTGIAVSNPQSFETAFLQLASSGLTLDPAQKQAYLVPRDGRVILDISYIGLCRMATDEGLCQDIVAELVFEHDTFKPVGRRESPIHEYDPFAEKGDLLLTSSDKGVVGSRGHFRGAYVDYLMKDGRNLVFFIDVRDLAASRAVSESWRKIEKRAYSPWTTFPWKMVLKSAIKQTIYHIPGNRTRLSAVIDYLNIYGEEGFRASGNIPMEAAQVEMAHRQAAQAANDGNTVKAATREGSVIEGEVTQREKLSASPQPETTVADNTQSDNTASTAQSEHSQPVGQSEQAEPQEVMSDVPGVRLSVFKRVQKLVTRAQTTLAYETIIAELKRDTFAFNDCDITYACSVLEQSRRDQLSNVVHNSMYHLDFTQTHDFVDKLADSEFKANAFKWVAFIEEETMRLNGLYNAALNSGDYSQVNEALQSVQFAPLKEMLTKLINTAKAA</sequence>
<dbReference type="InterPro" id="IPR018330">
    <property type="entry name" value="RecT_fam"/>
</dbReference>
<accession>A0AAW6BQT4</accession>
<organism evidence="2 3">
    <name type="scientific">Photorhabdus bodei</name>
    <dbReference type="NCBI Taxonomy" id="2029681"/>
    <lineage>
        <taxon>Bacteria</taxon>
        <taxon>Pseudomonadati</taxon>
        <taxon>Pseudomonadota</taxon>
        <taxon>Gammaproteobacteria</taxon>
        <taxon>Enterobacterales</taxon>
        <taxon>Morganellaceae</taxon>
        <taxon>Photorhabdus</taxon>
    </lineage>
</organism>
<dbReference type="AlphaFoldDB" id="A0AAW6BQT4"/>
<comment type="caution">
    <text evidence="2">The sequence shown here is derived from an EMBL/GenBank/DDBJ whole genome shotgun (WGS) entry which is preliminary data.</text>
</comment>
<gene>
    <name evidence="2" type="ORF">PH362_19125</name>
</gene>
<dbReference type="EMBL" id="JAQMFO010000033">
    <property type="protein sequence ID" value="MDB6373977.1"/>
    <property type="molecule type" value="Genomic_DNA"/>
</dbReference>
<feature type="region of interest" description="Disordered" evidence="1">
    <location>
        <begin position="306"/>
        <end position="363"/>
    </location>
</feature>